<dbReference type="SUPFAM" id="SSF46689">
    <property type="entry name" value="Homeodomain-like"/>
    <property type="match status" value="1"/>
</dbReference>
<feature type="compositionally biased region" description="Basic and acidic residues" evidence="9">
    <location>
        <begin position="141"/>
        <end position="157"/>
    </location>
</feature>
<dbReference type="Gene3D" id="3.40.50.2300">
    <property type="match status" value="1"/>
</dbReference>
<dbReference type="SMART" id="SM00448">
    <property type="entry name" value="REC"/>
    <property type="match status" value="1"/>
</dbReference>
<evidence type="ECO:0000313" key="12">
    <source>
        <dbReference type="Proteomes" id="UP000515121"/>
    </source>
</evidence>
<dbReference type="Proteomes" id="UP000515121">
    <property type="component" value="Unplaced"/>
</dbReference>
<evidence type="ECO:0000256" key="5">
    <source>
        <dbReference type="ARBA" id="ARBA00023159"/>
    </source>
</evidence>
<comment type="caution">
    <text evidence="8">Lacks conserved residue(s) required for the propagation of feature annotation.</text>
</comment>
<dbReference type="InterPro" id="IPR006447">
    <property type="entry name" value="Myb_dom_plants"/>
</dbReference>
<evidence type="ECO:0000256" key="9">
    <source>
        <dbReference type="SAM" id="MobiDB-lite"/>
    </source>
</evidence>
<dbReference type="OrthoDB" id="1743485at2759"/>
<dbReference type="GO" id="GO:0005634">
    <property type="term" value="C:nucleus"/>
    <property type="evidence" value="ECO:0007669"/>
    <property type="project" value="UniProtKB-SubCell"/>
</dbReference>
<keyword evidence="4" id="KW-0805">Transcription regulation</keyword>
<feature type="domain" description="Response regulatory" evidence="10">
    <location>
        <begin position="16"/>
        <end position="130"/>
    </location>
</feature>
<dbReference type="PANTHER" id="PTHR43874">
    <property type="entry name" value="TWO-COMPONENT RESPONSE REGULATOR"/>
    <property type="match status" value="1"/>
</dbReference>
<dbReference type="InterPro" id="IPR009057">
    <property type="entry name" value="Homeodomain-like_sf"/>
</dbReference>
<evidence type="ECO:0000256" key="6">
    <source>
        <dbReference type="ARBA" id="ARBA00023163"/>
    </source>
</evidence>
<dbReference type="CDD" id="cd17584">
    <property type="entry name" value="REC_typeB_ARR-like"/>
    <property type="match status" value="1"/>
</dbReference>
<dbReference type="InterPro" id="IPR045279">
    <property type="entry name" value="ARR-like"/>
</dbReference>
<gene>
    <name evidence="13" type="primary">LOC111281555</name>
</gene>
<evidence type="ECO:0000256" key="2">
    <source>
        <dbReference type="ARBA" id="ARBA00022553"/>
    </source>
</evidence>
<name>A0A6P5X9F4_DURZI</name>
<dbReference type="Gene3D" id="1.10.10.60">
    <property type="entry name" value="Homeodomain-like"/>
    <property type="match status" value="1"/>
</dbReference>
<dbReference type="InterPro" id="IPR001005">
    <property type="entry name" value="SANT/Myb"/>
</dbReference>
<keyword evidence="5" id="KW-0010">Activator</keyword>
<evidence type="ECO:0000256" key="7">
    <source>
        <dbReference type="ARBA" id="ARBA00023242"/>
    </source>
</evidence>
<keyword evidence="6" id="KW-0804">Transcription</keyword>
<feature type="compositionally biased region" description="Basic residues" evidence="9">
    <location>
        <begin position="241"/>
        <end position="251"/>
    </location>
</feature>
<dbReference type="GO" id="GO:0000160">
    <property type="term" value="P:phosphorelay signal transduction system"/>
    <property type="evidence" value="ECO:0007669"/>
    <property type="project" value="UniProtKB-KW"/>
</dbReference>
<dbReference type="RefSeq" id="XP_022725014.1">
    <property type="nucleotide sequence ID" value="XM_022869279.1"/>
</dbReference>
<reference evidence="13" key="1">
    <citation type="submission" date="2025-08" db="UniProtKB">
        <authorList>
            <consortium name="RefSeq"/>
        </authorList>
    </citation>
    <scope>IDENTIFICATION</scope>
    <source>
        <tissue evidence="13">Fruit stalk</tissue>
    </source>
</reference>
<comment type="subcellular location">
    <subcellularLocation>
        <location evidence="1">Nucleus</location>
    </subcellularLocation>
</comment>
<feature type="domain" description="HTH myb-type" evidence="11">
    <location>
        <begin position="251"/>
        <end position="310"/>
    </location>
</feature>
<organism evidence="12 13">
    <name type="scientific">Durio zibethinus</name>
    <name type="common">Durian</name>
    <dbReference type="NCBI Taxonomy" id="66656"/>
    <lineage>
        <taxon>Eukaryota</taxon>
        <taxon>Viridiplantae</taxon>
        <taxon>Streptophyta</taxon>
        <taxon>Embryophyta</taxon>
        <taxon>Tracheophyta</taxon>
        <taxon>Spermatophyta</taxon>
        <taxon>Magnoliopsida</taxon>
        <taxon>eudicotyledons</taxon>
        <taxon>Gunneridae</taxon>
        <taxon>Pentapetalae</taxon>
        <taxon>rosids</taxon>
        <taxon>malvids</taxon>
        <taxon>Malvales</taxon>
        <taxon>Malvaceae</taxon>
        <taxon>Helicteroideae</taxon>
        <taxon>Durio</taxon>
    </lineage>
</organism>
<dbReference type="Pfam" id="PF00072">
    <property type="entry name" value="Response_reg"/>
    <property type="match status" value="1"/>
</dbReference>
<feature type="compositionally biased region" description="Basic and acidic residues" evidence="9">
    <location>
        <begin position="209"/>
        <end position="240"/>
    </location>
</feature>
<evidence type="ECO:0000259" key="10">
    <source>
        <dbReference type="PROSITE" id="PS50110"/>
    </source>
</evidence>
<dbReference type="InterPro" id="IPR011006">
    <property type="entry name" value="CheY-like_superfamily"/>
</dbReference>
<keyword evidence="3" id="KW-0902">Two-component regulatory system</keyword>
<evidence type="ECO:0000256" key="4">
    <source>
        <dbReference type="ARBA" id="ARBA00023015"/>
    </source>
</evidence>
<dbReference type="Pfam" id="PF00249">
    <property type="entry name" value="Myb_DNA-binding"/>
    <property type="match status" value="1"/>
</dbReference>
<dbReference type="NCBIfam" id="TIGR01557">
    <property type="entry name" value="myb_SHAQKYF"/>
    <property type="match status" value="1"/>
</dbReference>
<protein>
    <submittedName>
        <fullName evidence="13">Two-component response regulator-like APRR6</fullName>
    </submittedName>
</protein>
<dbReference type="GeneID" id="111281555"/>
<dbReference type="InterPro" id="IPR017930">
    <property type="entry name" value="Myb_dom"/>
</dbReference>
<evidence type="ECO:0000256" key="3">
    <source>
        <dbReference type="ARBA" id="ARBA00023012"/>
    </source>
</evidence>
<dbReference type="PROSITE" id="PS50110">
    <property type="entry name" value="RESPONSE_REGULATORY"/>
    <property type="match status" value="1"/>
</dbReference>
<dbReference type="SUPFAM" id="SSF52172">
    <property type="entry name" value="CheY-like"/>
    <property type="match status" value="1"/>
</dbReference>
<keyword evidence="2" id="KW-0597">Phosphoprotein</keyword>
<dbReference type="KEGG" id="dzi:111281555"/>
<keyword evidence="7" id="KW-0539">Nucleus</keyword>
<dbReference type="PANTHER" id="PTHR43874:SF87">
    <property type="entry name" value="HTH MYB-TYPE DOMAIN-CONTAINING PROTEIN"/>
    <property type="match status" value="1"/>
</dbReference>
<dbReference type="GO" id="GO:0009736">
    <property type="term" value="P:cytokinin-activated signaling pathway"/>
    <property type="evidence" value="ECO:0007669"/>
    <property type="project" value="InterPro"/>
</dbReference>
<dbReference type="FunFam" id="1.10.10.60:FF:000007">
    <property type="entry name" value="Two-component response regulator"/>
    <property type="match status" value="1"/>
</dbReference>
<evidence type="ECO:0000313" key="13">
    <source>
        <dbReference type="RefSeq" id="XP_022725014.1"/>
    </source>
</evidence>
<sequence length="550" mass="61454">MDELRSKVPECARGLPILVVDHDTTSLMYLASMLEQYSYQVTTTEVTSVAVSMIRERKERFKLVMANINMDDINSVSFLGILIKMDIPIILMSSERSQNAAQKAIAYGACLHLEKPISLNDLQYLWQHVYRSDKDSMKKEASFGKESGATKKNEAATDAKPTAARNDHFRGIDMSTTTNDLKGEKTRIEQILAIEGLKHGGSSSKTKRSYADEEEKRNDKRKLHPTDSEERETASEEGGKEKKKNQSSCSRVRKSRLVWSQELHHKFTAAISALGDKNARPKLILKMMNEPNLTHRQVASHLQKYKAQVQRISTACTSNLSSVANASTSIYGKPGLFCIPQQNKLVLSHLGHKSPNFSIGDTCQYLNFPQESTAPISSLYQNQQFPNVPQNIHQKQHVTLDSTDSISSLNQTQELPSMLPYMHQKLDFIPESTVTASISVNQSQVFVSSTQTKKSIDFVAAEYSAMPNADKSVTEIIGQNAEVDTTTYAVTSTILSENQKQHSPEFVDLLKVLDDEADECRGSGIEPHPGEVDQYCEWLKEAMLGNNEQP</sequence>
<dbReference type="InterPro" id="IPR001789">
    <property type="entry name" value="Sig_transdc_resp-reg_receiver"/>
</dbReference>
<accession>A0A6P5X9F4</accession>
<proteinExistence type="predicted"/>
<evidence type="ECO:0000259" key="11">
    <source>
        <dbReference type="PROSITE" id="PS51294"/>
    </source>
</evidence>
<evidence type="ECO:0000256" key="8">
    <source>
        <dbReference type="PROSITE-ProRule" id="PRU00169"/>
    </source>
</evidence>
<dbReference type="AlphaFoldDB" id="A0A6P5X9F4"/>
<evidence type="ECO:0000256" key="1">
    <source>
        <dbReference type="ARBA" id="ARBA00004123"/>
    </source>
</evidence>
<dbReference type="PROSITE" id="PS51294">
    <property type="entry name" value="HTH_MYB"/>
    <property type="match status" value="1"/>
</dbReference>
<feature type="region of interest" description="Disordered" evidence="9">
    <location>
        <begin position="141"/>
        <end position="251"/>
    </location>
</feature>
<dbReference type="GO" id="GO:0003677">
    <property type="term" value="F:DNA binding"/>
    <property type="evidence" value="ECO:0007669"/>
    <property type="project" value="InterPro"/>
</dbReference>
<keyword evidence="12" id="KW-1185">Reference proteome</keyword>